<proteinExistence type="predicted"/>
<name>J0NH84_9ACTO</name>
<dbReference type="Proteomes" id="UP000004578">
    <property type="component" value="Unassembled WGS sequence"/>
</dbReference>
<evidence type="ECO:0000313" key="1">
    <source>
        <dbReference type="EMBL" id="EJF46459.1"/>
    </source>
</evidence>
<keyword evidence="2" id="KW-1185">Reference proteome</keyword>
<dbReference type="PATRIC" id="fig|1125717.3.peg.878"/>
<dbReference type="AlphaFoldDB" id="J0NH84"/>
<gene>
    <name evidence="1" type="ORF">HMPREF1317_2256</name>
</gene>
<sequence>MLRLHTETPNPYFSMSGEKELLAITAYAAGGAAHDDAVTAPLRKCGVLTAAGLAPPADSITAGLAGARRRVYMATMNATVGRQCDAYIAPGAVTMVDYGTNEYTMCGLDHCELPIALLAYTALKARPVEREDLGPLRAPIEFLDYLDAGKPHMIARVLRRTGMEYARERGGGILGTRHSTLSRAMVEGTWAITVGFLHEMVDGQWRQTDSVLTLASPHTLYEIVRDQDGRRPFTRFDPITGRLVWMGLGQWLAPVG</sequence>
<comment type="caution">
    <text evidence="1">The sequence shown here is derived from an EMBL/GenBank/DDBJ whole genome shotgun (WGS) entry which is preliminary data.</text>
</comment>
<evidence type="ECO:0000313" key="2">
    <source>
        <dbReference type="Proteomes" id="UP000004578"/>
    </source>
</evidence>
<accession>J0NH84</accession>
<organism evidence="1 2">
    <name type="scientific">Schaalia georgiae F0490</name>
    <dbReference type="NCBI Taxonomy" id="1125717"/>
    <lineage>
        <taxon>Bacteria</taxon>
        <taxon>Bacillati</taxon>
        <taxon>Actinomycetota</taxon>
        <taxon>Actinomycetes</taxon>
        <taxon>Actinomycetales</taxon>
        <taxon>Actinomycetaceae</taxon>
        <taxon>Schaalia</taxon>
    </lineage>
</organism>
<dbReference type="EMBL" id="AKFS01000133">
    <property type="protein sequence ID" value="EJF46459.1"/>
    <property type="molecule type" value="Genomic_DNA"/>
</dbReference>
<reference evidence="1 2" key="1">
    <citation type="submission" date="2012-05" db="EMBL/GenBank/DDBJ databases">
        <authorList>
            <person name="Harkins D.M."/>
            <person name="Madupu R."/>
            <person name="Durkin A.S."/>
            <person name="Torralba M."/>
            <person name="Methe B."/>
            <person name="Sutton G.G."/>
            <person name="Nelson K.E."/>
        </authorList>
    </citation>
    <scope>NUCLEOTIDE SEQUENCE [LARGE SCALE GENOMIC DNA]</scope>
    <source>
        <strain evidence="1 2">F0490</strain>
    </source>
</reference>
<protein>
    <submittedName>
        <fullName evidence="1">Uncharacterized protein</fullName>
    </submittedName>
</protein>
<dbReference type="RefSeq" id="WP_005869512.1">
    <property type="nucleotide sequence ID" value="NZ_AKFS01000133.1"/>
</dbReference>